<organism evidence="1 2">
    <name type="scientific">Marasmius tenuissimus</name>
    <dbReference type="NCBI Taxonomy" id="585030"/>
    <lineage>
        <taxon>Eukaryota</taxon>
        <taxon>Fungi</taxon>
        <taxon>Dikarya</taxon>
        <taxon>Basidiomycota</taxon>
        <taxon>Agaricomycotina</taxon>
        <taxon>Agaricomycetes</taxon>
        <taxon>Agaricomycetidae</taxon>
        <taxon>Agaricales</taxon>
        <taxon>Marasmiineae</taxon>
        <taxon>Marasmiaceae</taxon>
        <taxon>Marasmius</taxon>
    </lineage>
</organism>
<evidence type="ECO:0000313" key="1">
    <source>
        <dbReference type="EMBL" id="KAL0061158.1"/>
    </source>
</evidence>
<gene>
    <name evidence="1" type="ORF">AAF712_012028</name>
</gene>
<proteinExistence type="predicted"/>
<accession>A0ABR2ZKA7</accession>
<protein>
    <submittedName>
        <fullName evidence="1">Uncharacterized protein</fullName>
    </submittedName>
</protein>
<dbReference type="Proteomes" id="UP001437256">
    <property type="component" value="Unassembled WGS sequence"/>
</dbReference>
<evidence type="ECO:0000313" key="2">
    <source>
        <dbReference type="Proteomes" id="UP001437256"/>
    </source>
</evidence>
<name>A0ABR2ZKA7_9AGAR</name>
<sequence length="423" mass="46875">MPYHQQSTAPFLVPSLSQWQVVSQLDRIGRPPIPFRVSHASVEVLHIIEALGILSKSTPSVTRSAITPHIWRSRIEPWIKALLIASLIGDGASSSSINIHNFRAEALRLIPACLNTMIYASFPFTLVDSTDESYALTPQLQQLLAKTWLNVVREGQPTIDSWSVLFMNLKHEPNSDVDMVDNHALRALGPDDASSFIRHVASVVPRLPSMDTHEFSGFAAFMYLFADIALKSRASPSQIPGLFQGIVGATPLLSRLLTKLLRMKHDGERRRTDITEPVSLSAMFILTLALDGPVPVSQAVASGLLSIFFKRPHRLATLSGEPQKTMCALVNTVSRFIVYPEVLHEFSRAVRKGEPNFNSDMCSASLLWECWRNCLEKAAYVYDVRQNLKSRGALYRCSVAAVEPSSSYLLSSTSTDPLFVIVC</sequence>
<comment type="caution">
    <text evidence="1">The sequence shown here is derived from an EMBL/GenBank/DDBJ whole genome shotgun (WGS) entry which is preliminary data.</text>
</comment>
<dbReference type="EMBL" id="JBBXMP010000146">
    <property type="protein sequence ID" value="KAL0061158.1"/>
    <property type="molecule type" value="Genomic_DNA"/>
</dbReference>
<reference evidence="1 2" key="1">
    <citation type="submission" date="2024-05" db="EMBL/GenBank/DDBJ databases">
        <title>A draft genome resource for the thread blight pathogen Marasmius tenuissimus strain MS-2.</title>
        <authorList>
            <person name="Yulfo-Soto G.E."/>
            <person name="Baruah I.K."/>
            <person name="Amoako-Attah I."/>
            <person name="Bukari Y."/>
            <person name="Meinhardt L.W."/>
            <person name="Bailey B.A."/>
            <person name="Cohen S.P."/>
        </authorList>
    </citation>
    <scope>NUCLEOTIDE SEQUENCE [LARGE SCALE GENOMIC DNA]</scope>
    <source>
        <strain evidence="1 2">MS-2</strain>
    </source>
</reference>
<keyword evidence="2" id="KW-1185">Reference proteome</keyword>